<dbReference type="RefSeq" id="WP_112527650.1">
    <property type="nucleotide sequence ID" value="NZ_JACHXN010000001.1"/>
</dbReference>
<evidence type="ECO:0000313" key="3">
    <source>
        <dbReference type="Proteomes" id="UP000554520"/>
    </source>
</evidence>
<proteinExistence type="predicted"/>
<reference evidence="2 3" key="1">
    <citation type="submission" date="2020-08" db="EMBL/GenBank/DDBJ databases">
        <title>Genomic Encyclopedia of Type Strains, Phase III (KMG-III): the genomes of soil and plant-associated and newly described type strains.</title>
        <authorList>
            <person name="Whitman W."/>
        </authorList>
    </citation>
    <scope>NUCLEOTIDE SEQUENCE [LARGE SCALE GENOMIC DNA]</scope>
    <source>
        <strain evidence="2 3">CECT 7015</strain>
    </source>
</reference>
<evidence type="ECO:0000313" key="2">
    <source>
        <dbReference type="EMBL" id="MBB3144185.1"/>
    </source>
</evidence>
<name>A0A839U2B9_9HYPH</name>
<organism evidence="2 3">
    <name type="scientific">Phyllobacterium trifolii</name>
    <dbReference type="NCBI Taxonomy" id="300193"/>
    <lineage>
        <taxon>Bacteria</taxon>
        <taxon>Pseudomonadati</taxon>
        <taxon>Pseudomonadota</taxon>
        <taxon>Alphaproteobacteria</taxon>
        <taxon>Hyphomicrobiales</taxon>
        <taxon>Phyllobacteriaceae</taxon>
        <taxon>Phyllobacterium</taxon>
    </lineage>
</organism>
<evidence type="ECO:0000256" key="1">
    <source>
        <dbReference type="SAM" id="SignalP"/>
    </source>
</evidence>
<feature type="chain" id="PRO_5033046435" evidence="1">
    <location>
        <begin position="28"/>
        <end position="112"/>
    </location>
</feature>
<dbReference type="Proteomes" id="UP000554520">
    <property type="component" value="Unassembled WGS sequence"/>
</dbReference>
<keyword evidence="1" id="KW-0732">Signal</keyword>
<sequence>MHKILNAISAAMLGLAMLLTSAVASQAAPVSPTTLQLSSNVEQVRDNRADWKRHHSRRNWNHNRRDVRRHYYSNRRDWRRSHWDNRRHHRNYRYYQNNRGRYGNGYVGKSWQ</sequence>
<protein>
    <submittedName>
        <fullName evidence="2">Uncharacterized protein</fullName>
    </submittedName>
</protein>
<feature type="signal peptide" evidence="1">
    <location>
        <begin position="1"/>
        <end position="27"/>
    </location>
</feature>
<keyword evidence="3" id="KW-1185">Reference proteome</keyword>
<dbReference type="AlphaFoldDB" id="A0A839U2B9"/>
<accession>A0A839U2B9</accession>
<gene>
    <name evidence="2" type="ORF">FHS21_000568</name>
</gene>
<dbReference type="EMBL" id="JACHXN010000001">
    <property type="protein sequence ID" value="MBB3144185.1"/>
    <property type="molecule type" value="Genomic_DNA"/>
</dbReference>
<comment type="caution">
    <text evidence="2">The sequence shown here is derived from an EMBL/GenBank/DDBJ whole genome shotgun (WGS) entry which is preliminary data.</text>
</comment>